<keyword evidence="4" id="KW-0547">Nucleotide-binding</keyword>
<evidence type="ECO:0000256" key="6">
    <source>
        <dbReference type="ARBA" id="ARBA00022840"/>
    </source>
</evidence>
<comment type="catalytic activity">
    <reaction evidence="8">
        <text>L-seryl-[protein] + ATP = O-phospho-L-seryl-[protein] + ADP + H(+)</text>
        <dbReference type="Rhea" id="RHEA:17989"/>
        <dbReference type="Rhea" id="RHEA-COMP:9863"/>
        <dbReference type="Rhea" id="RHEA-COMP:11604"/>
        <dbReference type="ChEBI" id="CHEBI:15378"/>
        <dbReference type="ChEBI" id="CHEBI:29999"/>
        <dbReference type="ChEBI" id="CHEBI:30616"/>
        <dbReference type="ChEBI" id="CHEBI:83421"/>
        <dbReference type="ChEBI" id="CHEBI:456216"/>
        <dbReference type="EC" id="2.7.11.1"/>
    </reaction>
</comment>
<keyword evidence="3" id="KW-0808">Transferase</keyword>
<dbReference type="GO" id="GO:0005524">
    <property type="term" value="F:ATP binding"/>
    <property type="evidence" value="ECO:0007669"/>
    <property type="project" value="UniProtKB-KW"/>
</dbReference>
<keyword evidence="2" id="KW-0723">Serine/threonine-protein kinase</keyword>
<evidence type="ECO:0000256" key="7">
    <source>
        <dbReference type="ARBA" id="ARBA00047899"/>
    </source>
</evidence>
<evidence type="ECO:0000313" key="9">
    <source>
        <dbReference type="EMBL" id="CAE0345301.1"/>
    </source>
</evidence>
<keyword evidence="5" id="KW-0418">Kinase</keyword>
<evidence type="ECO:0000256" key="3">
    <source>
        <dbReference type="ARBA" id="ARBA00022679"/>
    </source>
</evidence>
<keyword evidence="6" id="KW-0067">ATP-binding</keyword>
<dbReference type="PANTHER" id="PTHR44899:SF3">
    <property type="entry name" value="SERINE_THREONINE-PROTEIN KINASE NEK1"/>
    <property type="match status" value="1"/>
</dbReference>
<dbReference type="EC" id="2.7.11.1" evidence="1"/>
<gene>
    <name evidence="9" type="ORF">EHAR0213_LOCUS4211</name>
</gene>
<sequence length="295" mass="33806">MGGLYIKIISGSYKPISTSYSAELSEIIDWCLQKHFGDRPSIHEILSLPKVQSVAATLGLKIPTAAEIESEIKLQKQEYISTFMRKKLKLKLAKENARSNFSMETPSKLKKLREDTSSNRRKQVVNQAYCKARGGIVSLELVEDLESENENSPDIKKMKCSRFMKNSDAPESNDSDLKIPALRIDFKNIQKESRDVVHSANEVDQKVDCKRGFSNQETDLKVEEANDTVGKVHRMRIQMLNKSPAVLKPANYQKKQFKKKKCRLGSDEPRCKRLRPFLFNQKCKCNRPWHLLTSI</sequence>
<dbReference type="Gene3D" id="1.10.510.10">
    <property type="entry name" value="Transferase(Phosphotransferase) domain 1"/>
    <property type="match status" value="1"/>
</dbReference>
<accession>A0A7S3N8Q3</accession>
<name>A0A7S3N8Q3_9SPIT</name>
<dbReference type="InterPro" id="IPR051131">
    <property type="entry name" value="NEK_Ser/Thr_kinase_NIMA"/>
</dbReference>
<dbReference type="EMBL" id="HBII01009912">
    <property type="protein sequence ID" value="CAE0345301.1"/>
    <property type="molecule type" value="Transcribed_RNA"/>
</dbReference>
<evidence type="ECO:0000256" key="2">
    <source>
        <dbReference type="ARBA" id="ARBA00022527"/>
    </source>
</evidence>
<proteinExistence type="predicted"/>
<protein>
    <recommendedName>
        <fullName evidence="1">non-specific serine/threonine protein kinase</fullName>
        <ecNumber evidence="1">2.7.11.1</ecNumber>
    </recommendedName>
</protein>
<dbReference type="InterPro" id="IPR011009">
    <property type="entry name" value="Kinase-like_dom_sf"/>
</dbReference>
<reference evidence="9" key="1">
    <citation type="submission" date="2021-01" db="EMBL/GenBank/DDBJ databases">
        <authorList>
            <person name="Corre E."/>
            <person name="Pelletier E."/>
            <person name="Niang G."/>
            <person name="Scheremetjew M."/>
            <person name="Finn R."/>
            <person name="Kale V."/>
            <person name="Holt S."/>
            <person name="Cochrane G."/>
            <person name="Meng A."/>
            <person name="Brown T."/>
            <person name="Cohen L."/>
        </authorList>
    </citation>
    <scope>NUCLEOTIDE SEQUENCE</scope>
    <source>
        <strain evidence="9">FSP1.4</strain>
    </source>
</reference>
<dbReference type="GO" id="GO:0004674">
    <property type="term" value="F:protein serine/threonine kinase activity"/>
    <property type="evidence" value="ECO:0007669"/>
    <property type="project" value="UniProtKB-KW"/>
</dbReference>
<dbReference type="AlphaFoldDB" id="A0A7S3N8Q3"/>
<dbReference type="SUPFAM" id="SSF56112">
    <property type="entry name" value="Protein kinase-like (PK-like)"/>
    <property type="match status" value="1"/>
</dbReference>
<evidence type="ECO:0000256" key="5">
    <source>
        <dbReference type="ARBA" id="ARBA00022777"/>
    </source>
</evidence>
<organism evidence="9">
    <name type="scientific">Euplotes harpa</name>
    <dbReference type="NCBI Taxonomy" id="151035"/>
    <lineage>
        <taxon>Eukaryota</taxon>
        <taxon>Sar</taxon>
        <taxon>Alveolata</taxon>
        <taxon>Ciliophora</taxon>
        <taxon>Intramacronucleata</taxon>
        <taxon>Spirotrichea</taxon>
        <taxon>Hypotrichia</taxon>
        <taxon>Euplotida</taxon>
        <taxon>Euplotidae</taxon>
        <taxon>Euplotes</taxon>
    </lineage>
</organism>
<dbReference type="PANTHER" id="PTHR44899">
    <property type="entry name" value="CAMK FAMILY PROTEIN KINASE"/>
    <property type="match status" value="1"/>
</dbReference>
<evidence type="ECO:0000256" key="8">
    <source>
        <dbReference type="ARBA" id="ARBA00048679"/>
    </source>
</evidence>
<evidence type="ECO:0000256" key="4">
    <source>
        <dbReference type="ARBA" id="ARBA00022741"/>
    </source>
</evidence>
<comment type="catalytic activity">
    <reaction evidence="7">
        <text>L-threonyl-[protein] + ATP = O-phospho-L-threonyl-[protein] + ADP + H(+)</text>
        <dbReference type="Rhea" id="RHEA:46608"/>
        <dbReference type="Rhea" id="RHEA-COMP:11060"/>
        <dbReference type="Rhea" id="RHEA-COMP:11605"/>
        <dbReference type="ChEBI" id="CHEBI:15378"/>
        <dbReference type="ChEBI" id="CHEBI:30013"/>
        <dbReference type="ChEBI" id="CHEBI:30616"/>
        <dbReference type="ChEBI" id="CHEBI:61977"/>
        <dbReference type="ChEBI" id="CHEBI:456216"/>
        <dbReference type="EC" id="2.7.11.1"/>
    </reaction>
</comment>
<evidence type="ECO:0000256" key="1">
    <source>
        <dbReference type="ARBA" id="ARBA00012513"/>
    </source>
</evidence>